<evidence type="ECO:0000256" key="2">
    <source>
        <dbReference type="SAM" id="MobiDB-lite"/>
    </source>
</evidence>
<dbReference type="SUPFAM" id="SSF57997">
    <property type="entry name" value="Tropomyosin"/>
    <property type="match status" value="1"/>
</dbReference>
<feature type="region of interest" description="Disordered" evidence="2">
    <location>
        <begin position="130"/>
        <end position="185"/>
    </location>
</feature>
<dbReference type="EMBL" id="SGPM01000129">
    <property type="protein sequence ID" value="THH29316.1"/>
    <property type="molecule type" value="Genomic_DNA"/>
</dbReference>
<keyword evidence="1" id="KW-0175">Coiled coil</keyword>
<dbReference type="Proteomes" id="UP000308730">
    <property type="component" value="Unassembled WGS sequence"/>
</dbReference>
<dbReference type="OrthoDB" id="2802198at2759"/>
<protein>
    <submittedName>
        <fullName evidence="3">Uncharacterized protein</fullName>
    </submittedName>
</protein>
<organism evidence="3 4">
    <name type="scientific">Antrodiella citrinella</name>
    <dbReference type="NCBI Taxonomy" id="2447956"/>
    <lineage>
        <taxon>Eukaryota</taxon>
        <taxon>Fungi</taxon>
        <taxon>Dikarya</taxon>
        <taxon>Basidiomycota</taxon>
        <taxon>Agaricomycotina</taxon>
        <taxon>Agaricomycetes</taxon>
        <taxon>Polyporales</taxon>
        <taxon>Steccherinaceae</taxon>
        <taxon>Antrodiella</taxon>
    </lineage>
</organism>
<dbReference type="AlphaFoldDB" id="A0A4S4MSY3"/>
<gene>
    <name evidence="3" type="ORF">EUX98_g4872</name>
</gene>
<accession>A0A4S4MSY3</accession>
<dbReference type="PANTHER" id="PTHR23159">
    <property type="entry name" value="CENTROSOMAL PROTEIN 2"/>
    <property type="match status" value="1"/>
</dbReference>
<sequence>MVASYSKQKAKYTYAERIVGALSQIQREHKKHAVHLATLRSQIRKNAADNKDKLGPQWSNWVSRAVTKLEDQGVLEASGAGNVTFTADAKKALTTARRESIHLPTLSQAGVNNFEDLMYKQVAGTDFVRGTKRPRRRASAVQPRYVSDDDDDEELPSASVARRRSTGVQKRARRSSGKAIMAKTKRAEVQEAARLQEELEDTRRQLAEAQELLASSPVRGSRNENRPQTPEPFSDGDRTPPTTILATAKTASRRGLLFGVIRTESGSLINNYSKQPTPAPSSPGGRDYDMNDELPPCSPVRGNDEDVFTARHGLATPSSSVPYNGHVRSGRAQESDEMNDFAPHGSPLTPLQSFRELELETEVSDQVGRTAKLQDELQQKSEQLIAQDASLVAEQNRVQNLQKTNAELEASCVEKDTTIVGVQGLLRDAEALASTLRSSIAARQELHDVELDELRNSLASYRDQLEVEKGHVSAVDEELQREKSSTAMASEQLAALRIQYDTLQEVVTTLRMDLENVQSSLTDAEDQRTQAELRSAELAERIKSLQERLLVVTTARNQATADQEVAERALSESSVAVDSLRESLSTTSQELELHRASEIALEAQLTSLQEVRTNDAASIEALRNQSVEFETTIDRLEEELRAAAHCGKDLAAQIQGYQAREAELVDSRDQVLQQLGTLKAEVAATKTALELTVDELTHRLQTKDDEVVFMRADIDERDALTVSLQAQLTSLQASLTASERALAETTEHAEALQVDVASLRVTEAILREALDSELAQRASERAEHEGEVSRLQVSTQQWEDQVKQFTAAAEEARNARLITTSELQEAQERLVNAHRDLTTAQTQISTLTRNLEDARTTATETERDIEVLRDARAADEKNILDMKAIFADMRESQIKSLAGVEAKIAAIQPSALPARRNVLNSGISTPQSPVVIGLVGL</sequence>
<evidence type="ECO:0000313" key="4">
    <source>
        <dbReference type="Proteomes" id="UP000308730"/>
    </source>
</evidence>
<dbReference type="PANTHER" id="PTHR23159:SF60">
    <property type="entry name" value="SPINDLE ASSEMBLY ABNORMAL PROTEIN 4"/>
    <property type="match status" value="1"/>
</dbReference>
<feature type="compositionally biased region" description="Basic residues" evidence="2">
    <location>
        <begin position="161"/>
        <end position="176"/>
    </location>
</feature>
<feature type="coiled-coil region" evidence="1">
    <location>
        <begin position="795"/>
        <end position="871"/>
    </location>
</feature>
<reference evidence="3 4" key="1">
    <citation type="submission" date="2019-02" db="EMBL/GenBank/DDBJ databases">
        <title>Genome sequencing of the rare red list fungi Antrodiella citrinella (Flaviporus citrinellus).</title>
        <authorList>
            <person name="Buettner E."/>
            <person name="Kellner H."/>
        </authorList>
    </citation>
    <scope>NUCLEOTIDE SEQUENCE [LARGE SCALE GENOMIC DNA]</scope>
    <source>
        <strain evidence="3 4">DSM 108506</strain>
    </source>
</reference>
<keyword evidence="4" id="KW-1185">Reference proteome</keyword>
<comment type="caution">
    <text evidence="3">The sequence shown here is derived from an EMBL/GenBank/DDBJ whole genome shotgun (WGS) entry which is preliminary data.</text>
</comment>
<feature type="coiled-coil region" evidence="1">
    <location>
        <begin position="507"/>
        <end position="548"/>
    </location>
</feature>
<name>A0A4S4MSY3_9APHY</name>
<proteinExistence type="predicted"/>
<evidence type="ECO:0000256" key="1">
    <source>
        <dbReference type="SAM" id="Coils"/>
    </source>
</evidence>
<feature type="region of interest" description="Disordered" evidence="2">
    <location>
        <begin position="212"/>
        <end position="242"/>
    </location>
</feature>
<evidence type="ECO:0000313" key="3">
    <source>
        <dbReference type="EMBL" id="THH29316.1"/>
    </source>
</evidence>